<reference evidence="1" key="2">
    <citation type="journal article" date="2015" name="Fish Shellfish Immunol.">
        <title>Early steps in the European eel (Anguilla anguilla)-Vibrio vulnificus interaction in the gills: Role of the RtxA13 toxin.</title>
        <authorList>
            <person name="Callol A."/>
            <person name="Pajuelo D."/>
            <person name="Ebbesson L."/>
            <person name="Teles M."/>
            <person name="MacKenzie S."/>
            <person name="Amaro C."/>
        </authorList>
    </citation>
    <scope>NUCLEOTIDE SEQUENCE</scope>
</reference>
<dbReference type="EMBL" id="GBXM01019506">
    <property type="protein sequence ID" value="JAH89071.1"/>
    <property type="molecule type" value="Transcribed_RNA"/>
</dbReference>
<organism evidence="1">
    <name type="scientific">Anguilla anguilla</name>
    <name type="common">European freshwater eel</name>
    <name type="synonym">Muraena anguilla</name>
    <dbReference type="NCBI Taxonomy" id="7936"/>
    <lineage>
        <taxon>Eukaryota</taxon>
        <taxon>Metazoa</taxon>
        <taxon>Chordata</taxon>
        <taxon>Craniata</taxon>
        <taxon>Vertebrata</taxon>
        <taxon>Euteleostomi</taxon>
        <taxon>Actinopterygii</taxon>
        <taxon>Neopterygii</taxon>
        <taxon>Teleostei</taxon>
        <taxon>Anguilliformes</taxon>
        <taxon>Anguillidae</taxon>
        <taxon>Anguilla</taxon>
    </lineage>
</organism>
<protein>
    <submittedName>
        <fullName evidence="1">Uncharacterized protein</fullName>
    </submittedName>
</protein>
<accession>A0A0E9WFJ5</accession>
<name>A0A0E9WFJ5_ANGAN</name>
<sequence>MQMTQLSVGQTSRKILNVEFAFLHIPHFAIMRLSGCFSKNLDKRAYFGDLF</sequence>
<reference evidence="1" key="1">
    <citation type="submission" date="2014-11" db="EMBL/GenBank/DDBJ databases">
        <authorList>
            <person name="Amaro Gonzalez C."/>
        </authorList>
    </citation>
    <scope>NUCLEOTIDE SEQUENCE</scope>
</reference>
<evidence type="ECO:0000313" key="1">
    <source>
        <dbReference type="EMBL" id="JAH89071.1"/>
    </source>
</evidence>
<proteinExistence type="predicted"/>
<dbReference type="AlphaFoldDB" id="A0A0E9WFJ5"/>